<evidence type="ECO:0000256" key="2">
    <source>
        <dbReference type="ARBA" id="ARBA00006411"/>
    </source>
</evidence>
<dbReference type="KEGG" id="nah:F5544_05215"/>
<dbReference type="Proteomes" id="UP000503540">
    <property type="component" value="Chromosome"/>
</dbReference>
<keyword evidence="4" id="KW-0143">Chaperone</keyword>
<evidence type="ECO:0000313" key="6">
    <source>
        <dbReference type="Proteomes" id="UP000503540"/>
    </source>
</evidence>
<dbReference type="AlphaFoldDB" id="A0A6G9Y6T2"/>
<accession>A0A6G9Y6T2</accession>
<evidence type="ECO:0000256" key="1">
    <source>
        <dbReference type="ARBA" id="ARBA00004496"/>
    </source>
</evidence>
<organism evidence="5 6">
    <name type="scientific">Nocardia arthritidis</name>
    <dbReference type="NCBI Taxonomy" id="228602"/>
    <lineage>
        <taxon>Bacteria</taxon>
        <taxon>Bacillati</taxon>
        <taxon>Actinomycetota</taxon>
        <taxon>Actinomycetes</taxon>
        <taxon>Mycobacteriales</taxon>
        <taxon>Nocardiaceae</taxon>
        <taxon>Nocardia</taxon>
    </lineage>
</organism>
<evidence type="ECO:0000313" key="5">
    <source>
        <dbReference type="EMBL" id="QIS08955.1"/>
    </source>
</evidence>
<proteinExistence type="inferred from homology"/>
<protein>
    <recommendedName>
        <fullName evidence="7">ESX secretion-associated protein EspG</fullName>
    </recommendedName>
</protein>
<keyword evidence="6" id="KW-1185">Reference proteome</keyword>
<comment type="subcellular location">
    <subcellularLocation>
        <location evidence="1">Cytoplasm</location>
    </subcellularLocation>
</comment>
<evidence type="ECO:0000256" key="4">
    <source>
        <dbReference type="ARBA" id="ARBA00023186"/>
    </source>
</evidence>
<reference evidence="5 6" key="1">
    <citation type="journal article" date="2019" name="ACS Chem. Biol.">
        <title>Identification and Mobilization of a Cryptic Antibiotic Biosynthesis Gene Locus from a Human-Pathogenic Nocardia Isolate.</title>
        <authorList>
            <person name="Herisse M."/>
            <person name="Ishida K."/>
            <person name="Porter J.L."/>
            <person name="Howden B."/>
            <person name="Hertweck C."/>
            <person name="Stinear T.P."/>
            <person name="Pidot S.J."/>
        </authorList>
    </citation>
    <scope>NUCLEOTIDE SEQUENCE [LARGE SCALE GENOMIC DNA]</scope>
    <source>
        <strain evidence="5 6">AUSMDU00012717</strain>
    </source>
</reference>
<dbReference type="EMBL" id="CP046172">
    <property type="protein sequence ID" value="QIS08955.1"/>
    <property type="molecule type" value="Genomic_DNA"/>
</dbReference>
<gene>
    <name evidence="5" type="ORF">F5544_05215</name>
</gene>
<keyword evidence="3" id="KW-0963">Cytoplasm</keyword>
<name>A0A6G9Y6T2_9NOCA</name>
<evidence type="ECO:0008006" key="7">
    <source>
        <dbReference type="Google" id="ProtNLM"/>
    </source>
</evidence>
<dbReference type="Pfam" id="PF14011">
    <property type="entry name" value="ESX-1_EspG"/>
    <property type="match status" value="1"/>
</dbReference>
<sequence>MNRQWDFTDLELRVLWERYVGGQLPEPLSFTSRIRFLDEYERVKFQTWERLRDTVDGSIREVLEALARPEVLLKVMGWYDKDLMDSQSWIRARIVRSGPRGYVLTQTPGETVLHSGGYTITECGPHGISEAAVGLLPPVEAGHGGSIPITLDHEDVLEQLHGGGSLVLEERSESAMSRGERFLNTPAERTGALILHQGNSKFGPRGILERVLVWRDLPGDGRYVIEAGSGAPVAVGVGAAELAGWLDRIIDDIMERLENHWEIRD</sequence>
<dbReference type="InterPro" id="IPR025734">
    <property type="entry name" value="EspG"/>
</dbReference>
<dbReference type="RefSeq" id="WP_167472122.1">
    <property type="nucleotide sequence ID" value="NZ_CP046172.1"/>
</dbReference>
<evidence type="ECO:0000256" key="3">
    <source>
        <dbReference type="ARBA" id="ARBA00022490"/>
    </source>
</evidence>
<comment type="similarity">
    <text evidence="2">Belongs to the EspG family.</text>
</comment>